<keyword evidence="1" id="KW-0732">Signal</keyword>
<reference evidence="2" key="1">
    <citation type="submission" date="2020-06" db="EMBL/GenBank/DDBJ databases">
        <title>WGS assembly of Ceratodon purpureus strain R40.</title>
        <authorList>
            <person name="Carey S.B."/>
            <person name="Jenkins J."/>
            <person name="Shu S."/>
            <person name="Lovell J.T."/>
            <person name="Sreedasyam A."/>
            <person name="Maumus F."/>
            <person name="Tiley G.P."/>
            <person name="Fernandez-Pozo N."/>
            <person name="Barry K."/>
            <person name="Chen C."/>
            <person name="Wang M."/>
            <person name="Lipzen A."/>
            <person name="Daum C."/>
            <person name="Saski C.A."/>
            <person name="Payton A.C."/>
            <person name="Mcbreen J.C."/>
            <person name="Conrad R.E."/>
            <person name="Kollar L.M."/>
            <person name="Olsson S."/>
            <person name="Huttunen S."/>
            <person name="Landis J.B."/>
            <person name="Wickett N.J."/>
            <person name="Johnson M.G."/>
            <person name="Rensing S.A."/>
            <person name="Grimwood J."/>
            <person name="Schmutz J."/>
            <person name="Mcdaniel S.F."/>
        </authorList>
    </citation>
    <scope>NUCLEOTIDE SEQUENCE</scope>
    <source>
        <strain evidence="2">R40</strain>
    </source>
</reference>
<proteinExistence type="predicted"/>
<dbReference type="AlphaFoldDB" id="A0A8T0GNK7"/>
<comment type="caution">
    <text evidence="2">The sequence shown here is derived from an EMBL/GenBank/DDBJ whole genome shotgun (WGS) entry which is preliminary data.</text>
</comment>
<dbReference type="Proteomes" id="UP000822688">
    <property type="component" value="Chromosome 10"/>
</dbReference>
<accession>A0A8T0GNK7</accession>
<dbReference type="EMBL" id="CM026431">
    <property type="protein sequence ID" value="KAG0559819.1"/>
    <property type="molecule type" value="Genomic_DNA"/>
</dbReference>
<feature type="signal peptide" evidence="1">
    <location>
        <begin position="1"/>
        <end position="19"/>
    </location>
</feature>
<protein>
    <recommendedName>
        <fullName evidence="4">Secreted protein</fullName>
    </recommendedName>
</protein>
<evidence type="ECO:0000313" key="3">
    <source>
        <dbReference type="Proteomes" id="UP000822688"/>
    </source>
</evidence>
<evidence type="ECO:0008006" key="4">
    <source>
        <dbReference type="Google" id="ProtNLM"/>
    </source>
</evidence>
<feature type="chain" id="PRO_5035912646" description="Secreted protein" evidence="1">
    <location>
        <begin position="20"/>
        <end position="68"/>
    </location>
</feature>
<evidence type="ECO:0000256" key="1">
    <source>
        <dbReference type="SAM" id="SignalP"/>
    </source>
</evidence>
<evidence type="ECO:0000313" key="2">
    <source>
        <dbReference type="EMBL" id="KAG0559819.1"/>
    </source>
</evidence>
<sequence>MCGMMRRGSLCADILSVCADILSLCADNGVAVRHPASASATRFSNRGGFHRDLTRESLPSIGTVAIQS</sequence>
<gene>
    <name evidence="2" type="ORF">KC19_10G131700</name>
</gene>
<keyword evidence="3" id="KW-1185">Reference proteome</keyword>
<organism evidence="2 3">
    <name type="scientific">Ceratodon purpureus</name>
    <name type="common">Fire moss</name>
    <name type="synonym">Dicranum purpureum</name>
    <dbReference type="NCBI Taxonomy" id="3225"/>
    <lineage>
        <taxon>Eukaryota</taxon>
        <taxon>Viridiplantae</taxon>
        <taxon>Streptophyta</taxon>
        <taxon>Embryophyta</taxon>
        <taxon>Bryophyta</taxon>
        <taxon>Bryophytina</taxon>
        <taxon>Bryopsida</taxon>
        <taxon>Dicranidae</taxon>
        <taxon>Pseudoditrichales</taxon>
        <taxon>Ditrichaceae</taxon>
        <taxon>Ceratodon</taxon>
    </lineage>
</organism>
<name>A0A8T0GNK7_CERPU</name>